<sequence>MKEIQKEYMRRAIQLSQESISKGGGPFGAVIVKNGEIIAESANSVTNDNDPTAHAEVNTIRKACKELNTFDLTGCEIYSSCEPCPMCLGAIYWARLDELYFANTKVDAAKIGFDDSFIYDELELSVEKRRVKTSQFLREEAILAFQEWDSNQDKIEY</sequence>
<dbReference type="Gene3D" id="3.40.140.10">
    <property type="entry name" value="Cytidine Deaminase, domain 2"/>
    <property type="match status" value="1"/>
</dbReference>
<dbReference type="PROSITE" id="PS51747">
    <property type="entry name" value="CYT_DCMP_DEAMINASES_2"/>
    <property type="match status" value="1"/>
</dbReference>
<evidence type="ECO:0000256" key="1">
    <source>
        <dbReference type="ARBA" id="ARBA00006576"/>
    </source>
</evidence>
<dbReference type="GO" id="GO:0008270">
    <property type="term" value="F:zinc ion binding"/>
    <property type="evidence" value="ECO:0007669"/>
    <property type="project" value="InterPro"/>
</dbReference>
<dbReference type="EMBL" id="QURB01000004">
    <property type="protein sequence ID" value="RFC54307.1"/>
    <property type="molecule type" value="Genomic_DNA"/>
</dbReference>
<comment type="similarity">
    <text evidence="1">Belongs to the cytidine and deoxycytidylate deaminase family.</text>
</comment>
<dbReference type="CDD" id="cd01285">
    <property type="entry name" value="nucleoside_deaminase"/>
    <property type="match status" value="1"/>
</dbReference>
<dbReference type="InterPro" id="IPR016193">
    <property type="entry name" value="Cytidine_deaminase-like"/>
</dbReference>
<evidence type="ECO:0000313" key="7">
    <source>
        <dbReference type="Proteomes" id="UP000257127"/>
    </source>
</evidence>
<dbReference type="RefSeq" id="WP_116880708.1">
    <property type="nucleotide sequence ID" value="NZ_QURB01000004.1"/>
</dbReference>
<protein>
    <submittedName>
        <fullName evidence="6">Nucleoside deaminase</fullName>
    </submittedName>
</protein>
<comment type="caution">
    <text evidence="6">The sequence shown here is derived from an EMBL/GenBank/DDBJ whole genome shotgun (WGS) entry which is preliminary data.</text>
</comment>
<evidence type="ECO:0000256" key="4">
    <source>
        <dbReference type="ARBA" id="ARBA00022833"/>
    </source>
</evidence>
<feature type="domain" description="CMP/dCMP-type deaminase" evidence="5">
    <location>
        <begin position="3"/>
        <end position="114"/>
    </location>
</feature>
<accession>A0A3E1EXP1</accession>
<keyword evidence="2" id="KW-0479">Metal-binding</keyword>
<dbReference type="PANTHER" id="PTHR11079">
    <property type="entry name" value="CYTOSINE DEAMINASE FAMILY MEMBER"/>
    <property type="match status" value="1"/>
</dbReference>
<dbReference type="OrthoDB" id="9802676at2"/>
<keyword evidence="3" id="KW-0378">Hydrolase</keyword>
<name>A0A3E1EXP1_9FLAO</name>
<dbReference type="SUPFAM" id="SSF53927">
    <property type="entry name" value="Cytidine deaminase-like"/>
    <property type="match status" value="1"/>
</dbReference>
<dbReference type="Proteomes" id="UP000257127">
    <property type="component" value="Unassembled WGS sequence"/>
</dbReference>
<evidence type="ECO:0000256" key="3">
    <source>
        <dbReference type="ARBA" id="ARBA00022801"/>
    </source>
</evidence>
<dbReference type="FunFam" id="3.40.140.10:FF:000011">
    <property type="entry name" value="tRNA-specific adenosine deaminase"/>
    <property type="match status" value="1"/>
</dbReference>
<dbReference type="GO" id="GO:0047974">
    <property type="term" value="F:guanosine deaminase activity"/>
    <property type="evidence" value="ECO:0007669"/>
    <property type="project" value="TreeGrafter"/>
</dbReference>
<proteinExistence type="inferred from homology"/>
<evidence type="ECO:0000259" key="5">
    <source>
        <dbReference type="PROSITE" id="PS51747"/>
    </source>
</evidence>
<gene>
    <name evidence="6" type="ORF">DXU93_07715</name>
</gene>
<evidence type="ECO:0000313" key="6">
    <source>
        <dbReference type="EMBL" id="RFC54307.1"/>
    </source>
</evidence>
<reference evidence="6 7" key="1">
    <citation type="submission" date="2018-08" db="EMBL/GenBank/DDBJ databases">
        <title>The draft genome squence of Brumimicrobium sp. N62.</title>
        <authorList>
            <person name="Du Z.-J."/>
            <person name="Luo H.-R."/>
        </authorList>
    </citation>
    <scope>NUCLEOTIDE SEQUENCE [LARGE SCALE GENOMIC DNA]</scope>
    <source>
        <strain evidence="6 7">N62</strain>
    </source>
</reference>
<keyword evidence="7" id="KW-1185">Reference proteome</keyword>
<evidence type="ECO:0000256" key="2">
    <source>
        <dbReference type="ARBA" id="ARBA00022723"/>
    </source>
</evidence>
<dbReference type="InterPro" id="IPR016192">
    <property type="entry name" value="APOBEC/CMP_deaminase_Zn-bd"/>
</dbReference>
<dbReference type="PROSITE" id="PS00903">
    <property type="entry name" value="CYT_DCMP_DEAMINASES_1"/>
    <property type="match status" value="1"/>
</dbReference>
<dbReference type="InterPro" id="IPR002125">
    <property type="entry name" value="CMP_dCMP_dom"/>
</dbReference>
<dbReference type="AlphaFoldDB" id="A0A3E1EXP1"/>
<dbReference type="Pfam" id="PF00383">
    <property type="entry name" value="dCMP_cyt_deam_1"/>
    <property type="match status" value="1"/>
</dbReference>
<keyword evidence="4" id="KW-0862">Zinc</keyword>
<dbReference type="PANTHER" id="PTHR11079:SF161">
    <property type="entry name" value="CMP_DCMP-TYPE DEAMINASE DOMAIN-CONTAINING PROTEIN"/>
    <property type="match status" value="1"/>
</dbReference>
<organism evidence="6 7">
    <name type="scientific">Brumimicrobium aurantiacum</name>
    <dbReference type="NCBI Taxonomy" id="1737063"/>
    <lineage>
        <taxon>Bacteria</taxon>
        <taxon>Pseudomonadati</taxon>
        <taxon>Bacteroidota</taxon>
        <taxon>Flavobacteriia</taxon>
        <taxon>Flavobacteriales</taxon>
        <taxon>Crocinitomicaceae</taxon>
        <taxon>Brumimicrobium</taxon>
    </lineage>
</organism>
<dbReference type="GO" id="GO:0006152">
    <property type="term" value="P:purine nucleoside catabolic process"/>
    <property type="evidence" value="ECO:0007669"/>
    <property type="project" value="TreeGrafter"/>
</dbReference>